<reference evidence="10 11" key="1">
    <citation type="journal article" date="2016" name="Mol. Biol. Evol.">
        <title>Genome-Wide Survey of Gut Fungi (Harpellales) Reveals the First Horizontally Transferred Ubiquitin Gene from a Mosquito Host.</title>
        <authorList>
            <person name="Wang Y."/>
            <person name="White M.M."/>
            <person name="Kvist S."/>
            <person name="Moncalvo J.M."/>
        </authorList>
    </citation>
    <scope>NUCLEOTIDE SEQUENCE [LARGE SCALE GENOMIC DNA]</scope>
    <source>
        <strain evidence="10 11">ALG-7-W6</strain>
    </source>
</reference>
<feature type="region of interest" description="Disordered" evidence="6">
    <location>
        <begin position="109"/>
        <end position="135"/>
    </location>
</feature>
<keyword evidence="11" id="KW-1185">Reference proteome</keyword>
<evidence type="ECO:0000259" key="8">
    <source>
        <dbReference type="Pfam" id="PF06738"/>
    </source>
</evidence>
<evidence type="ECO:0000256" key="7">
    <source>
        <dbReference type="SAM" id="Phobius"/>
    </source>
</evidence>
<feature type="transmembrane region" description="Helical" evidence="7">
    <location>
        <begin position="592"/>
        <end position="609"/>
    </location>
</feature>
<evidence type="ECO:0000313" key="10">
    <source>
        <dbReference type="EMBL" id="OLY80098.1"/>
    </source>
</evidence>
<dbReference type="STRING" id="133383.A0A1R0GTC6"/>
<dbReference type="Pfam" id="PF12821">
    <property type="entry name" value="ThrE_2"/>
    <property type="match status" value="1"/>
</dbReference>
<dbReference type="InterPro" id="IPR010619">
    <property type="entry name" value="ThrE-like_N"/>
</dbReference>
<gene>
    <name evidence="10" type="ORF">AYI68_g5814</name>
</gene>
<feature type="transmembrane region" description="Helical" evidence="7">
    <location>
        <begin position="502"/>
        <end position="521"/>
    </location>
</feature>
<dbReference type="PANTHER" id="PTHR31082:SF4">
    <property type="entry name" value="PHEROMONE-REGULATED MEMBRANE PROTEIN 10"/>
    <property type="match status" value="1"/>
</dbReference>
<dbReference type="OrthoDB" id="413008at2759"/>
<dbReference type="GO" id="GO:0016020">
    <property type="term" value="C:membrane"/>
    <property type="evidence" value="ECO:0007669"/>
    <property type="project" value="UniProtKB-SubCell"/>
</dbReference>
<organism evidence="10 11">
    <name type="scientific">Smittium mucronatum</name>
    <dbReference type="NCBI Taxonomy" id="133383"/>
    <lineage>
        <taxon>Eukaryota</taxon>
        <taxon>Fungi</taxon>
        <taxon>Fungi incertae sedis</taxon>
        <taxon>Zoopagomycota</taxon>
        <taxon>Kickxellomycotina</taxon>
        <taxon>Harpellomycetes</taxon>
        <taxon>Harpellales</taxon>
        <taxon>Legeriomycetaceae</taxon>
        <taxon>Smittium</taxon>
    </lineage>
</organism>
<dbReference type="InterPro" id="IPR024528">
    <property type="entry name" value="ThrE_2"/>
</dbReference>
<feature type="transmembrane region" description="Helical" evidence="7">
    <location>
        <begin position="735"/>
        <end position="758"/>
    </location>
</feature>
<sequence>MDGKSRFSYSVSPPLPTPERDGSGFPSRDPSTDSQPKKTSPKPDSLRNFSVQINADETRLDIESNSLTPELSQESRQTKDRSSKGFFQKIRYSLDFFSLESDITAPKHLSAESSNSPRITISTEKSPNESLIKPIAPKNGSLKAAKSYKKSIENPIRVRKPISRSNSKLRKATSTRQIRFAKKNEAKLLSSAKWHSSFKPSNLRRETLDVIKSTRSSDKNSPRLNRAGGKKYAKFRSRANSFSDQENDHDQEANLAYGLQKDLEYAIPIAMRMIGESNNNSNYHSRAGSIIVQDLENYEKNISNSSSLKNYSLNLSEGHSYKINRGSTGLEPHNFPDLYNGKFLDPDKNLKNEKSHSSNAYSPNHFDSNVPSGFITPEPSEFYKKIHSVSVNRRFLTKVCYSLGSYGSPSYRMETTLPRMANFLKIKAKFMTFPSFVLIFFEESKDQSSKTEIVTTSPAYNLHKLDLTDALFEDVMSSKIPVEDALKEIRVITKMHKLYPRWVTFLFNCLGSMAISIVAYSGGWSEMWISFLMGIIVNASSFFSIRYLGFKKLHIFTSSLLVGFIATSLKNYACFGSVTLSALFYLLPGLELTVGIMELVAGSLIIGTVKVFRSLVITLTLSFSAQVGSTLFNTIFKGSSSLSSTIDLDGCVPCNRIWILLFFPICMSSVFVFLNTPFKRMPICMALATAMYGVFWVLNNVANLDYFATVTASFVIGIFSNLCGKFLEIPPFIPLLPAVIMLVPGSIGVRSLSALLGGEPVTDLLLRMITSCLSIMMGLFASAFFIFPSGKNNTALLTF</sequence>
<feature type="compositionally biased region" description="Polar residues" evidence="6">
    <location>
        <begin position="111"/>
        <end position="129"/>
    </location>
</feature>
<dbReference type="EMBL" id="LSSL01003783">
    <property type="protein sequence ID" value="OLY80098.1"/>
    <property type="molecule type" value="Genomic_DNA"/>
</dbReference>
<evidence type="ECO:0000256" key="3">
    <source>
        <dbReference type="ARBA" id="ARBA00022989"/>
    </source>
</evidence>
<feature type="domain" description="Threonine/serine exporter-like N-terminal" evidence="8">
    <location>
        <begin position="394"/>
        <end position="631"/>
    </location>
</feature>
<protein>
    <submittedName>
        <fullName evidence="10">Pheromone-regulated membrane protein 10</fullName>
    </submittedName>
</protein>
<feature type="transmembrane region" description="Helical" evidence="7">
    <location>
        <begin position="656"/>
        <end position="674"/>
    </location>
</feature>
<comment type="caution">
    <text evidence="10">The sequence shown here is derived from an EMBL/GenBank/DDBJ whole genome shotgun (WGS) entry which is preliminary data.</text>
</comment>
<dbReference type="Proteomes" id="UP000187455">
    <property type="component" value="Unassembled WGS sequence"/>
</dbReference>
<feature type="transmembrane region" description="Helical" evidence="7">
    <location>
        <begin position="527"/>
        <end position="548"/>
    </location>
</feature>
<dbReference type="GO" id="GO:0022857">
    <property type="term" value="F:transmembrane transporter activity"/>
    <property type="evidence" value="ECO:0007669"/>
    <property type="project" value="InterPro"/>
</dbReference>
<evidence type="ECO:0000256" key="2">
    <source>
        <dbReference type="ARBA" id="ARBA00022692"/>
    </source>
</evidence>
<dbReference type="PANTHER" id="PTHR31082">
    <property type="entry name" value="PHEROMONE-REGULATED MEMBRANE PROTEIN 10"/>
    <property type="match status" value="1"/>
</dbReference>
<keyword evidence="3 7" id="KW-1133">Transmembrane helix</keyword>
<feature type="region of interest" description="Disordered" evidence="6">
    <location>
        <begin position="210"/>
        <end position="230"/>
    </location>
</feature>
<evidence type="ECO:0000256" key="1">
    <source>
        <dbReference type="ARBA" id="ARBA00004141"/>
    </source>
</evidence>
<evidence type="ECO:0000313" key="11">
    <source>
        <dbReference type="Proteomes" id="UP000187455"/>
    </source>
</evidence>
<dbReference type="Pfam" id="PF06738">
    <property type="entry name" value="ThrE"/>
    <property type="match status" value="1"/>
</dbReference>
<comment type="subcellular location">
    <subcellularLocation>
        <location evidence="1">Membrane</location>
        <topology evidence="1">Multi-pass membrane protein</topology>
    </subcellularLocation>
</comment>
<feature type="domain" description="Threonine/Serine exporter ThrE" evidence="9">
    <location>
        <begin position="664"/>
        <end position="783"/>
    </location>
</feature>
<proteinExistence type="inferred from homology"/>
<feature type="region of interest" description="Disordered" evidence="6">
    <location>
        <begin position="1"/>
        <end position="83"/>
    </location>
</feature>
<feature type="transmembrane region" description="Helical" evidence="7">
    <location>
        <begin position="616"/>
        <end position="636"/>
    </location>
</feature>
<feature type="transmembrane region" description="Helical" evidence="7">
    <location>
        <begin position="704"/>
        <end position="723"/>
    </location>
</feature>
<keyword evidence="4 7" id="KW-0472">Membrane</keyword>
<accession>A0A1R0GTC6</accession>
<comment type="similarity">
    <text evidence="5">Belongs to the ThrE exporter (TC 2.A.79) family.</text>
</comment>
<evidence type="ECO:0000256" key="4">
    <source>
        <dbReference type="ARBA" id="ARBA00023136"/>
    </source>
</evidence>
<feature type="transmembrane region" description="Helical" evidence="7">
    <location>
        <begin position="764"/>
        <end position="787"/>
    </location>
</feature>
<dbReference type="AlphaFoldDB" id="A0A1R0GTC6"/>
<keyword evidence="2 7" id="KW-0812">Transmembrane</keyword>
<feature type="compositionally biased region" description="Polar residues" evidence="6">
    <location>
        <begin position="63"/>
        <end position="75"/>
    </location>
</feature>
<evidence type="ECO:0000259" key="9">
    <source>
        <dbReference type="Pfam" id="PF12821"/>
    </source>
</evidence>
<evidence type="ECO:0000256" key="5">
    <source>
        <dbReference type="ARBA" id="ARBA00034125"/>
    </source>
</evidence>
<evidence type="ECO:0000256" key="6">
    <source>
        <dbReference type="SAM" id="MobiDB-lite"/>
    </source>
</evidence>
<name>A0A1R0GTC6_9FUNG</name>
<dbReference type="InterPro" id="IPR051361">
    <property type="entry name" value="ThrE/Ser_Exporter"/>
</dbReference>